<dbReference type="InterPro" id="IPR006664">
    <property type="entry name" value="OMP_bac"/>
</dbReference>
<evidence type="ECO:0000256" key="4">
    <source>
        <dbReference type="ARBA" id="ARBA00023136"/>
    </source>
</evidence>
<comment type="caution">
    <text evidence="8">The sequence shown here is derived from an EMBL/GenBank/DDBJ whole genome shotgun (WGS) entry which is preliminary data.</text>
</comment>
<evidence type="ECO:0000256" key="1">
    <source>
        <dbReference type="ARBA" id="ARBA00004196"/>
    </source>
</evidence>
<dbReference type="InterPro" id="IPR058627">
    <property type="entry name" value="MdtA-like_C"/>
</dbReference>
<evidence type="ECO:0000256" key="3">
    <source>
        <dbReference type="ARBA" id="ARBA00009477"/>
    </source>
</evidence>
<gene>
    <name evidence="8" type="ORF">GGD40_007307</name>
</gene>
<evidence type="ECO:0000256" key="2">
    <source>
        <dbReference type="ARBA" id="ARBA00004370"/>
    </source>
</evidence>
<dbReference type="Pfam" id="PF25917">
    <property type="entry name" value="BSH_RND"/>
    <property type="match status" value="1"/>
</dbReference>
<comment type="similarity">
    <text evidence="3">Belongs to the membrane fusion protein (MFP) (TC 8.A.1) family.</text>
</comment>
<organism evidence="8 9">
    <name type="scientific">Paraburkholderia bryophila</name>
    <dbReference type="NCBI Taxonomy" id="420952"/>
    <lineage>
        <taxon>Bacteria</taxon>
        <taxon>Pseudomonadati</taxon>
        <taxon>Pseudomonadota</taxon>
        <taxon>Betaproteobacteria</taxon>
        <taxon>Burkholderiales</taxon>
        <taxon>Burkholderiaceae</taxon>
        <taxon>Paraburkholderia</taxon>
    </lineage>
</organism>
<dbReference type="GO" id="GO:0046677">
    <property type="term" value="P:response to antibiotic"/>
    <property type="evidence" value="ECO:0007669"/>
    <property type="project" value="TreeGrafter"/>
</dbReference>
<dbReference type="Gene3D" id="2.40.50.100">
    <property type="match status" value="1"/>
</dbReference>
<dbReference type="Gene3D" id="3.30.1330.60">
    <property type="entry name" value="OmpA-like domain"/>
    <property type="match status" value="1"/>
</dbReference>
<dbReference type="Pfam" id="PF25944">
    <property type="entry name" value="Beta-barrel_RND"/>
    <property type="match status" value="1"/>
</dbReference>
<dbReference type="Gene3D" id="1.10.287.470">
    <property type="entry name" value="Helix hairpin bin"/>
    <property type="match status" value="1"/>
</dbReference>
<dbReference type="AlphaFoldDB" id="A0A7Y9WX51"/>
<dbReference type="Pfam" id="PF00691">
    <property type="entry name" value="OmpA"/>
    <property type="match status" value="1"/>
</dbReference>
<evidence type="ECO:0000313" key="8">
    <source>
        <dbReference type="EMBL" id="NYH27736.1"/>
    </source>
</evidence>
<feature type="region of interest" description="Disordered" evidence="6">
    <location>
        <begin position="395"/>
        <end position="472"/>
    </location>
</feature>
<dbReference type="InterPro" id="IPR058625">
    <property type="entry name" value="MdtA-like_BSH"/>
</dbReference>
<evidence type="ECO:0000256" key="5">
    <source>
        <dbReference type="PROSITE-ProRule" id="PRU00473"/>
    </source>
</evidence>
<accession>A0A7Y9WX51</accession>
<proteinExistence type="inferred from homology"/>
<dbReference type="Gene3D" id="2.40.420.20">
    <property type="match status" value="1"/>
</dbReference>
<dbReference type="RefSeq" id="WP_179746905.1">
    <property type="nucleotide sequence ID" value="NZ_JACCAS010000002.1"/>
</dbReference>
<dbReference type="Pfam" id="PF25876">
    <property type="entry name" value="HH_MFP_RND"/>
    <property type="match status" value="1"/>
</dbReference>
<dbReference type="NCBIfam" id="TIGR01730">
    <property type="entry name" value="RND_mfp"/>
    <property type="match status" value="1"/>
</dbReference>
<dbReference type="SUPFAM" id="SSF103088">
    <property type="entry name" value="OmpA-like"/>
    <property type="match status" value="1"/>
</dbReference>
<dbReference type="InterPro" id="IPR058624">
    <property type="entry name" value="MdtA-like_HH"/>
</dbReference>
<dbReference type="PRINTS" id="PR01021">
    <property type="entry name" value="OMPADOMAIN"/>
</dbReference>
<dbReference type="Pfam" id="PF25967">
    <property type="entry name" value="RND-MFP_C"/>
    <property type="match status" value="1"/>
</dbReference>
<dbReference type="InterPro" id="IPR006665">
    <property type="entry name" value="OmpA-like"/>
</dbReference>
<dbReference type="GO" id="GO:0022857">
    <property type="term" value="F:transmembrane transporter activity"/>
    <property type="evidence" value="ECO:0007669"/>
    <property type="project" value="InterPro"/>
</dbReference>
<protein>
    <submittedName>
        <fullName evidence="8">Membrane fusion protein (Multidrug efflux system)</fullName>
    </submittedName>
</protein>
<dbReference type="InterPro" id="IPR036737">
    <property type="entry name" value="OmpA-like_sf"/>
</dbReference>
<dbReference type="CDD" id="cd07185">
    <property type="entry name" value="OmpA_C-like"/>
    <property type="match status" value="1"/>
</dbReference>
<dbReference type="InterPro" id="IPR058626">
    <property type="entry name" value="MdtA-like_b-barrel"/>
</dbReference>
<evidence type="ECO:0000313" key="9">
    <source>
        <dbReference type="Proteomes" id="UP000540929"/>
    </source>
</evidence>
<reference evidence="8 9" key="1">
    <citation type="submission" date="2020-07" db="EMBL/GenBank/DDBJ databases">
        <title>Exploring microbial biodiversity for novel pathways involved in the catabolism of aromatic compounds derived from lignin.</title>
        <authorList>
            <person name="Elkins J."/>
        </authorList>
    </citation>
    <scope>NUCLEOTIDE SEQUENCE [LARGE SCALE GENOMIC DNA]</scope>
    <source>
        <strain evidence="8 9">H2C3C</strain>
    </source>
</reference>
<dbReference type="Proteomes" id="UP000540929">
    <property type="component" value="Unassembled WGS sequence"/>
</dbReference>
<keyword evidence="9" id="KW-1185">Reference proteome</keyword>
<dbReference type="InterPro" id="IPR006143">
    <property type="entry name" value="RND_pump_MFP"/>
</dbReference>
<feature type="compositionally biased region" description="Low complexity" evidence="6">
    <location>
        <begin position="401"/>
        <end position="418"/>
    </location>
</feature>
<dbReference type="SUPFAM" id="SSF111369">
    <property type="entry name" value="HlyD-like secretion proteins"/>
    <property type="match status" value="1"/>
</dbReference>
<feature type="compositionally biased region" description="Low complexity" evidence="6">
    <location>
        <begin position="453"/>
        <end position="472"/>
    </location>
</feature>
<dbReference type="GO" id="GO:0030313">
    <property type="term" value="C:cell envelope"/>
    <property type="evidence" value="ECO:0007669"/>
    <property type="project" value="UniProtKB-SubCell"/>
</dbReference>
<keyword evidence="4 5" id="KW-0472">Membrane</keyword>
<dbReference type="PROSITE" id="PS51123">
    <property type="entry name" value="OMPA_2"/>
    <property type="match status" value="1"/>
</dbReference>
<dbReference type="PANTHER" id="PTHR30158">
    <property type="entry name" value="ACRA/E-RELATED COMPONENT OF DRUG EFFLUX TRANSPORTER"/>
    <property type="match status" value="1"/>
</dbReference>
<dbReference type="EMBL" id="JACCAS010000002">
    <property type="protein sequence ID" value="NYH27736.1"/>
    <property type="molecule type" value="Genomic_DNA"/>
</dbReference>
<comment type="subcellular location">
    <subcellularLocation>
        <location evidence="1">Cell envelope</location>
    </subcellularLocation>
    <subcellularLocation>
        <location evidence="2">Membrane</location>
    </subcellularLocation>
</comment>
<dbReference type="PROSITE" id="PS51257">
    <property type="entry name" value="PROKAR_LIPOPROTEIN"/>
    <property type="match status" value="1"/>
</dbReference>
<dbReference type="Gene3D" id="2.40.30.170">
    <property type="match status" value="1"/>
</dbReference>
<name>A0A7Y9WX51_9BURK</name>
<evidence type="ECO:0000256" key="6">
    <source>
        <dbReference type="SAM" id="MobiDB-lite"/>
    </source>
</evidence>
<sequence>MMRALHVFTTGLAITVLATLSGCHDKQAPEAARAPVNVDVVEVALRDVPVPFDYVGQTESSQQVEIRARVNGFLEKRVYQEGAMVHQGDVMFVMDRKPFEAALDAARAEMAQQKARLDTAQANLNRVRPLVAKNALSQKDLDDSVGQQQAAAAALEQARANVTSANLNLGYTTITAPVTGLSSFAKKQDGSYIDSSNSLLTYVAKLDPMWINFSLSENEMLQLRAQTANGTLKLPPLGDLEAVIVLADGSIYPQRGHIAFRDAALSSETGTYLIRAAVPNPAGSLRPGQFVRIKLLGAQRSAAVAVPQGAVMQGPRGEYVWTVDKDGKAQQRAIEAGEWNGNDWVVNSGLQVGDRVVIDNAMRLMPGAAVNARVVPLPAASVNIAAIAGGAGGTAGGGGKAADQSGAGATTGAARQNGAGAGAQGGAAQSGTSATAGAAGGAATAGAAGNGTSGTNSANGNSSAQANTTAAGATQPAHTELFFAVGSASLDRESADTLAAVARQLASSPGARVAISGYTDATGSYADNVKLAAARAATVRSALIVAGVDVARIDMHRPARIVATDAPGKSRRVDVTLSPTTGG</sequence>
<feature type="domain" description="OmpA-like" evidence="7">
    <location>
        <begin position="470"/>
        <end position="581"/>
    </location>
</feature>
<dbReference type="GO" id="GO:0005886">
    <property type="term" value="C:plasma membrane"/>
    <property type="evidence" value="ECO:0007669"/>
    <property type="project" value="TreeGrafter"/>
</dbReference>
<feature type="compositionally biased region" description="Low complexity" evidence="6">
    <location>
        <begin position="426"/>
        <end position="447"/>
    </location>
</feature>
<evidence type="ECO:0000259" key="7">
    <source>
        <dbReference type="PROSITE" id="PS51123"/>
    </source>
</evidence>